<evidence type="ECO:0000313" key="1">
    <source>
        <dbReference type="EMBL" id="TNJ26802.1"/>
    </source>
</evidence>
<reference evidence="1 2" key="1">
    <citation type="submission" date="2019-05" db="EMBL/GenBank/DDBJ databases">
        <title>The compact genome of Giardia muris reveals important steps in the evolution of intestinal protozoan parasites.</title>
        <authorList>
            <person name="Xu F."/>
            <person name="Jimenez-Gonzalez A."/>
            <person name="Einarsson E."/>
            <person name="Astvaldsson A."/>
            <person name="Peirasmaki D."/>
            <person name="Eckmann L."/>
            <person name="Andersson J.O."/>
            <person name="Svard S.G."/>
            <person name="Jerlstrom-Hultqvist J."/>
        </authorList>
    </citation>
    <scope>NUCLEOTIDE SEQUENCE [LARGE SCALE GENOMIC DNA]</scope>
    <source>
        <strain evidence="1 2">Roberts-Thomson</strain>
    </source>
</reference>
<proteinExistence type="predicted"/>
<sequence>MIPMLPEYMDEESLTEYMGRLDPVGLRALRTIERRDAVQGDSHLTLPLCLSVSYTETLARKGGQAFIQALMRNVAIESDVFSVITHSLAEATSMGVTSGTVAMGTTLLTQLTNDPAFGAALAAIPNFRKSAFAGLSSLILGPLISRVMGSTYQRVMGSWQELRQQWGRGAK</sequence>
<name>A0A4Z1SM90_GIAMU</name>
<accession>A0A4Z1SM90</accession>
<comment type="caution">
    <text evidence="1">The sequence shown here is derived from an EMBL/GenBank/DDBJ whole genome shotgun (WGS) entry which is preliminary data.</text>
</comment>
<dbReference type="VEuPathDB" id="GiardiaDB:GMRT_10619"/>
<dbReference type="Proteomes" id="UP000315496">
    <property type="component" value="Chromosome 4"/>
</dbReference>
<gene>
    <name evidence="1" type="ORF">GMRT_10619</name>
</gene>
<keyword evidence="2" id="KW-1185">Reference proteome</keyword>
<protein>
    <submittedName>
        <fullName evidence="1">Uncharacterized protein</fullName>
    </submittedName>
</protein>
<dbReference type="EMBL" id="VDLU01000004">
    <property type="protein sequence ID" value="TNJ26802.1"/>
    <property type="molecule type" value="Genomic_DNA"/>
</dbReference>
<organism evidence="1 2">
    <name type="scientific">Giardia muris</name>
    <dbReference type="NCBI Taxonomy" id="5742"/>
    <lineage>
        <taxon>Eukaryota</taxon>
        <taxon>Metamonada</taxon>
        <taxon>Diplomonadida</taxon>
        <taxon>Hexamitidae</taxon>
        <taxon>Giardiinae</taxon>
        <taxon>Giardia</taxon>
    </lineage>
</organism>
<dbReference type="AlphaFoldDB" id="A0A4Z1SM90"/>
<evidence type="ECO:0000313" key="2">
    <source>
        <dbReference type="Proteomes" id="UP000315496"/>
    </source>
</evidence>